<dbReference type="EMBL" id="AP023440">
    <property type="protein sequence ID" value="BCL26446.1"/>
    <property type="molecule type" value="Genomic_DNA"/>
</dbReference>
<evidence type="ECO:0008006" key="4">
    <source>
        <dbReference type="Google" id="ProtNLM"/>
    </source>
</evidence>
<dbReference type="InterPro" id="IPR045998">
    <property type="entry name" value="DUF5954"/>
</dbReference>
<proteinExistence type="predicted"/>
<name>A0A7G1NY34_9ACTN</name>
<feature type="region of interest" description="Disordered" evidence="1">
    <location>
        <begin position="301"/>
        <end position="363"/>
    </location>
</feature>
<keyword evidence="3" id="KW-1185">Reference proteome</keyword>
<feature type="compositionally biased region" description="Basic and acidic residues" evidence="1">
    <location>
        <begin position="150"/>
        <end position="169"/>
    </location>
</feature>
<sequence>MERAAAELLRQDDPVALVREADALDASTRCPYVWPRGPVFGVAALGPEPGARWRLVSEATDGTPQEARDALNSLLWLRAKDEAETVAERRELLAAVRRLECERIDELTVLGSRYRVVRGDEYARCSLTDGPEPPRPSDPEPADLSWGHQPGRDRDLPDIGHLLDTRPDDPAAPFGVMAEGNRQALREFTYEGEHVPPAMRAESQQAVHRYPELILLPVGFGVIKRAGAGWTPASRLQPTPHDARRVVHNGLSWLWAEMYELDTATREAYTRAAEDLEATPHANEVTVLGDTYRICRVERMLRTGPDGPEPPRSSDPENTEPMRIRPPMDEHGNIQPESEPEPESESDSMSAGVGDGPDGGRSH</sequence>
<accession>A0A7G1NY34</accession>
<dbReference type="Proteomes" id="UP000516444">
    <property type="component" value="Chromosome"/>
</dbReference>
<feature type="region of interest" description="Disordered" evidence="1">
    <location>
        <begin position="124"/>
        <end position="174"/>
    </location>
</feature>
<gene>
    <name evidence="2" type="ORF">GCM10017557_13050</name>
</gene>
<evidence type="ECO:0000313" key="2">
    <source>
        <dbReference type="EMBL" id="BCL26446.1"/>
    </source>
</evidence>
<evidence type="ECO:0000313" key="3">
    <source>
        <dbReference type="Proteomes" id="UP000516444"/>
    </source>
</evidence>
<evidence type="ECO:0000256" key="1">
    <source>
        <dbReference type="SAM" id="MobiDB-lite"/>
    </source>
</evidence>
<dbReference type="AlphaFoldDB" id="A0A7G1NY34"/>
<feature type="compositionally biased region" description="Basic and acidic residues" evidence="1">
    <location>
        <begin position="312"/>
        <end position="332"/>
    </location>
</feature>
<organism evidence="2 3">
    <name type="scientific">Streptomyces aurantiacus</name>
    <dbReference type="NCBI Taxonomy" id="47760"/>
    <lineage>
        <taxon>Bacteria</taxon>
        <taxon>Bacillati</taxon>
        <taxon>Actinomycetota</taxon>
        <taxon>Actinomycetes</taxon>
        <taxon>Kitasatosporales</taxon>
        <taxon>Streptomycetaceae</taxon>
        <taxon>Streptomyces</taxon>
        <taxon>Streptomyces aurantiacus group</taxon>
    </lineage>
</organism>
<dbReference type="KEGG" id="sgm:GCM10017557_13050"/>
<dbReference type="Pfam" id="PF19379">
    <property type="entry name" value="DUF5954"/>
    <property type="match status" value="1"/>
</dbReference>
<reference evidence="2 3" key="1">
    <citation type="journal article" date="2014" name="Int. J. Syst. Evol. Microbiol.">
        <title>Complete genome sequence of Corynebacterium casei LMG S-19264T (=DSM 44701T), isolated from a smear-ripened cheese.</title>
        <authorList>
            <consortium name="US DOE Joint Genome Institute (JGI-PGF)"/>
            <person name="Walter F."/>
            <person name="Albersmeier A."/>
            <person name="Kalinowski J."/>
            <person name="Ruckert C."/>
        </authorList>
    </citation>
    <scope>NUCLEOTIDE SEQUENCE [LARGE SCALE GENOMIC DNA]</scope>
    <source>
        <strain evidence="2 3">JCM 4677</strain>
    </source>
</reference>
<protein>
    <recommendedName>
        <fullName evidence="4">PE-PGRS family protein</fullName>
    </recommendedName>
</protein>